<accession>A0A699ZLM4</accession>
<dbReference type="EMBL" id="BLLF01001645">
    <property type="protein sequence ID" value="GFH20489.1"/>
    <property type="molecule type" value="Genomic_DNA"/>
</dbReference>
<comment type="caution">
    <text evidence="1">The sequence shown here is derived from an EMBL/GenBank/DDBJ whole genome shotgun (WGS) entry which is preliminary data.</text>
</comment>
<dbReference type="AlphaFoldDB" id="A0A699ZLM4"/>
<protein>
    <submittedName>
        <fullName evidence="1">Uncharacterized protein</fullName>
    </submittedName>
</protein>
<dbReference type="Proteomes" id="UP000485058">
    <property type="component" value="Unassembled WGS sequence"/>
</dbReference>
<gene>
    <name evidence="1" type="ORF">HaLaN_17619</name>
</gene>
<evidence type="ECO:0000313" key="1">
    <source>
        <dbReference type="EMBL" id="GFH20489.1"/>
    </source>
</evidence>
<evidence type="ECO:0000313" key="2">
    <source>
        <dbReference type="Proteomes" id="UP000485058"/>
    </source>
</evidence>
<proteinExistence type="predicted"/>
<reference evidence="1 2" key="1">
    <citation type="submission" date="2020-02" db="EMBL/GenBank/DDBJ databases">
        <title>Draft genome sequence of Haematococcus lacustris strain NIES-144.</title>
        <authorList>
            <person name="Morimoto D."/>
            <person name="Nakagawa S."/>
            <person name="Yoshida T."/>
            <person name="Sawayama S."/>
        </authorList>
    </citation>
    <scope>NUCLEOTIDE SEQUENCE [LARGE SCALE GENOMIC DNA]</scope>
    <source>
        <strain evidence="1 2">NIES-144</strain>
    </source>
</reference>
<sequence>MLKLLLASEHVFHANIYRPTLFGLQITHLLVVGELCANAHRLSHLTPIALVARALSGLSAKSLPNSSLAAS</sequence>
<organism evidence="1 2">
    <name type="scientific">Haematococcus lacustris</name>
    <name type="common">Green alga</name>
    <name type="synonym">Haematococcus pluvialis</name>
    <dbReference type="NCBI Taxonomy" id="44745"/>
    <lineage>
        <taxon>Eukaryota</taxon>
        <taxon>Viridiplantae</taxon>
        <taxon>Chlorophyta</taxon>
        <taxon>core chlorophytes</taxon>
        <taxon>Chlorophyceae</taxon>
        <taxon>CS clade</taxon>
        <taxon>Chlamydomonadales</taxon>
        <taxon>Haematococcaceae</taxon>
        <taxon>Haematococcus</taxon>
    </lineage>
</organism>
<keyword evidence="2" id="KW-1185">Reference proteome</keyword>
<name>A0A699ZLM4_HAELA</name>